<protein>
    <submittedName>
        <fullName evidence="1">Uncharacterized protein</fullName>
    </submittedName>
</protein>
<accession>A0A382KMX4</accession>
<evidence type="ECO:0000313" key="1">
    <source>
        <dbReference type="EMBL" id="SVC26214.1"/>
    </source>
</evidence>
<gene>
    <name evidence="1" type="ORF">METZ01_LOCUS279068</name>
</gene>
<sequence length="53" mass="5774">VLLRRLVSSTVRADVDWCISFFPGGTAPSTDVLAFGFSVWHIASATGTDVIWF</sequence>
<reference evidence="1" key="1">
    <citation type="submission" date="2018-05" db="EMBL/GenBank/DDBJ databases">
        <authorList>
            <person name="Lanie J.A."/>
            <person name="Ng W.-L."/>
            <person name="Kazmierczak K.M."/>
            <person name="Andrzejewski T.M."/>
            <person name="Davidsen T.M."/>
            <person name="Wayne K.J."/>
            <person name="Tettelin H."/>
            <person name="Glass J.I."/>
            <person name="Rusch D."/>
            <person name="Podicherti R."/>
            <person name="Tsui H.-C.T."/>
            <person name="Winkler M.E."/>
        </authorList>
    </citation>
    <scope>NUCLEOTIDE SEQUENCE</scope>
</reference>
<organism evidence="1">
    <name type="scientific">marine metagenome</name>
    <dbReference type="NCBI Taxonomy" id="408172"/>
    <lineage>
        <taxon>unclassified sequences</taxon>
        <taxon>metagenomes</taxon>
        <taxon>ecological metagenomes</taxon>
    </lineage>
</organism>
<proteinExistence type="predicted"/>
<dbReference type="EMBL" id="UINC01081922">
    <property type="protein sequence ID" value="SVC26214.1"/>
    <property type="molecule type" value="Genomic_DNA"/>
</dbReference>
<name>A0A382KMX4_9ZZZZ</name>
<feature type="non-terminal residue" evidence="1">
    <location>
        <position position="1"/>
    </location>
</feature>
<dbReference type="AlphaFoldDB" id="A0A382KMX4"/>